<dbReference type="AlphaFoldDB" id="A0A975RQP2"/>
<dbReference type="Proteomes" id="UP000680805">
    <property type="component" value="Chromosome"/>
</dbReference>
<evidence type="ECO:0000313" key="1">
    <source>
        <dbReference type="EMBL" id="QWG16124.1"/>
    </source>
</evidence>
<dbReference type="EMBL" id="CP076135">
    <property type="protein sequence ID" value="QWG16124.1"/>
    <property type="molecule type" value="Genomic_DNA"/>
</dbReference>
<proteinExistence type="predicted"/>
<name>A0A975RQP2_9BRAD</name>
<gene>
    <name evidence="1" type="ORF">KMZ68_13830</name>
</gene>
<protein>
    <submittedName>
        <fullName evidence="1">Uncharacterized protein</fullName>
    </submittedName>
</protein>
<dbReference type="KEGG" id="bsei:KMZ68_13830"/>
<sequence length="118" mass="13293">MRDEMRDEMSDGKTSLADVSDALQRLADDKHSEARLNFSELPDHRKVADLSRDELNAALKGLKIPGASTGNSLEASVALYERFLQRMEDDDGGELAVLLWFLDHEDDEPDDSEKDDDR</sequence>
<reference evidence="1" key="1">
    <citation type="submission" date="2021-06" db="EMBL/GenBank/DDBJ databases">
        <title>Bradyrhizobium sp. S2-11-2 Genome sequencing.</title>
        <authorList>
            <person name="Jin L."/>
        </authorList>
    </citation>
    <scope>NUCLEOTIDE SEQUENCE</scope>
    <source>
        <strain evidence="1">S2-11-2</strain>
    </source>
</reference>
<evidence type="ECO:0000313" key="2">
    <source>
        <dbReference type="Proteomes" id="UP000680805"/>
    </source>
</evidence>
<dbReference type="RefSeq" id="WP_215611862.1">
    <property type="nucleotide sequence ID" value="NZ_CP076135.1"/>
</dbReference>
<organism evidence="1 2">
    <name type="scientific">Bradyrhizobium sediminis</name>
    <dbReference type="NCBI Taxonomy" id="2840469"/>
    <lineage>
        <taxon>Bacteria</taxon>
        <taxon>Pseudomonadati</taxon>
        <taxon>Pseudomonadota</taxon>
        <taxon>Alphaproteobacteria</taxon>
        <taxon>Hyphomicrobiales</taxon>
        <taxon>Nitrobacteraceae</taxon>
        <taxon>Bradyrhizobium</taxon>
    </lineage>
</organism>
<accession>A0A975RQP2</accession>